<feature type="region of interest" description="Disordered" evidence="1">
    <location>
        <begin position="1"/>
        <end position="79"/>
    </location>
</feature>
<feature type="compositionally biased region" description="Basic residues" evidence="1">
    <location>
        <begin position="1"/>
        <end position="12"/>
    </location>
</feature>
<evidence type="ECO:0000256" key="1">
    <source>
        <dbReference type="SAM" id="MobiDB-lite"/>
    </source>
</evidence>
<dbReference type="EMBL" id="BMAU01021387">
    <property type="protein sequence ID" value="GFY29345.1"/>
    <property type="molecule type" value="Genomic_DNA"/>
</dbReference>
<keyword evidence="3" id="KW-1185">Reference proteome</keyword>
<proteinExistence type="predicted"/>
<comment type="caution">
    <text evidence="2">The sequence shown here is derived from an EMBL/GenBank/DDBJ whole genome shotgun (WGS) entry which is preliminary data.</text>
</comment>
<evidence type="ECO:0000313" key="2">
    <source>
        <dbReference type="EMBL" id="GFY29345.1"/>
    </source>
</evidence>
<dbReference type="Proteomes" id="UP000887159">
    <property type="component" value="Unassembled WGS sequence"/>
</dbReference>
<dbReference type="AlphaFoldDB" id="A0A8X6W6T3"/>
<gene>
    <name evidence="2" type="ORF">TNCV_4724731</name>
</gene>
<name>A0A8X6W6T3_TRICX</name>
<feature type="compositionally biased region" description="Polar residues" evidence="1">
    <location>
        <begin position="35"/>
        <end position="44"/>
    </location>
</feature>
<organism evidence="2 3">
    <name type="scientific">Trichonephila clavipes</name>
    <name type="common">Golden silk orbweaver</name>
    <name type="synonym">Nephila clavipes</name>
    <dbReference type="NCBI Taxonomy" id="2585209"/>
    <lineage>
        <taxon>Eukaryota</taxon>
        <taxon>Metazoa</taxon>
        <taxon>Ecdysozoa</taxon>
        <taxon>Arthropoda</taxon>
        <taxon>Chelicerata</taxon>
        <taxon>Arachnida</taxon>
        <taxon>Araneae</taxon>
        <taxon>Araneomorphae</taxon>
        <taxon>Entelegynae</taxon>
        <taxon>Araneoidea</taxon>
        <taxon>Nephilidae</taxon>
        <taxon>Trichonephila</taxon>
    </lineage>
</organism>
<protein>
    <submittedName>
        <fullName evidence="2">Uncharacterized protein</fullName>
    </submittedName>
</protein>
<feature type="compositionally biased region" description="Basic and acidic residues" evidence="1">
    <location>
        <begin position="58"/>
        <end position="71"/>
    </location>
</feature>
<sequence length="128" mass="14105">MSTLSKPRKSKGKSPDNQQQNLNTTPITPGLLYSQVLNSNSRHQMSAPGFASSASDIPENRKNNECNKETHNVSQNDSGEFGLLQAINEMQRIFPSLLTEMEKSSKCTDPTDKLQCLLRVIASPANKV</sequence>
<reference evidence="2" key="1">
    <citation type="submission" date="2020-08" db="EMBL/GenBank/DDBJ databases">
        <title>Multicomponent nature underlies the extraordinary mechanical properties of spider dragline silk.</title>
        <authorList>
            <person name="Kono N."/>
            <person name="Nakamura H."/>
            <person name="Mori M."/>
            <person name="Yoshida Y."/>
            <person name="Ohtoshi R."/>
            <person name="Malay A.D."/>
            <person name="Moran D.A.P."/>
            <person name="Tomita M."/>
            <person name="Numata K."/>
            <person name="Arakawa K."/>
        </authorList>
    </citation>
    <scope>NUCLEOTIDE SEQUENCE</scope>
</reference>
<accession>A0A8X6W6T3</accession>
<evidence type="ECO:0000313" key="3">
    <source>
        <dbReference type="Proteomes" id="UP000887159"/>
    </source>
</evidence>
<feature type="compositionally biased region" description="Polar residues" evidence="1">
    <location>
        <begin position="15"/>
        <end position="27"/>
    </location>
</feature>